<feature type="region of interest" description="Disordered" evidence="1">
    <location>
        <begin position="26"/>
        <end position="49"/>
    </location>
</feature>
<keyword evidence="3" id="KW-1185">Reference proteome</keyword>
<proteinExistence type="predicted"/>
<gene>
    <name evidence="2" type="ORF">RO3G_04285</name>
</gene>
<name>I1BTQ0_RHIO9</name>
<dbReference type="EMBL" id="CH476734">
    <property type="protein sequence ID" value="EIE79580.1"/>
    <property type="molecule type" value="Genomic_DNA"/>
</dbReference>
<dbReference type="InParanoid" id="I1BTQ0"/>
<dbReference type="GeneID" id="93611256"/>
<dbReference type="VEuPathDB" id="FungiDB:RO3G_04285"/>
<sequence length="49" mass="5473">MDYVVDEELSAFQTVSSEAAYLHSASRKHNHETVTAHMNKPEDGDVHMG</sequence>
<dbReference type="AlphaFoldDB" id="I1BTQ0"/>
<feature type="compositionally biased region" description="Basic and acidic residues" evidence="1">
    <location>
        <begin position="31"/>
        <end position="49"/>
    </location>
</feature>
<organism evidence="2 3">
    <name type="scientific">Rhizopus delemar (strain RA 99-880 / ATCC MYA-4621 / FGSC 9543 / NRRL 43880)</name>
    <name type="common">Mucormycosis agent</name>
    <name type="synonym">Rhizopus arrhizus var. delemar</name>
    <dbReference type="NCBI Taxonomy" id="246409"/>
    <lineage>
        <taxon>Eukaryota</taxon>
        <taxon>Fungi</taxon>
        <taxon>Fungi incertae sedis</taxon>
        <taxon>Mucoromycota</taxon>
        <taxon>Mucoromycotina</taxon>
        <taxon>Mucoromycetes</taxon>
        <taxon>Mucorales</taxon>
        <taxon>Mucorineae</taxon>
        <taxon>Rhizopodaceae</taxon>
        <taxon>Rhizopus</taxon>
    </lineage>
</organism>
<evidence type="ECO:0000313" key="3">
    <source>
        <dbReference type="Proteomes" id="UP000009138"/>
    </source>
</evidence>
<accession>I1BTQ0</accession>
<evidence type="ECO:0000256" key="1">
    <source>
        <dbReference type="SAM" id="MobiDB-lite"/>
    </source>
</evidence>
<dbReference type="Proteomes" id="UP000009138">
    <property type="component" value="Unassembled WGS sequence"/>
</dbReference>
<dbReference type="RefSeq" id="XP_067514976.1">
    <property type="nucleotide sequence ID" value="XM_067658875.1"/>
</dbReference>
<reference evidence="2 3" key="1">
    <citation type="journal article" date="2009" name="PLoS Genet.">
        <title>Genomic analysis of the basal lineage fungus Rhizopus oryzae reveals a whole-genome duplication.</title>
        <authorList>
            <person name="Ma L.-J."/>
            <person name="Ibrahim A.S."/>
            <person name="Skory C."/>
            <person name="Grabherr M.G."/>
            <person name="Burger G."/>
            <person name="Butler M."/>
            <person name="Elias M."/>
            <person name="Idnurm A."/>
            <person name="Lang B.F."/>
            <person name="Sone T."/>
            <person name="Abe A."/>
            <person name="Calvo S.E."/>
            <person name="Corrochano L.M."/>
            <person name="Engels R."/>
            <person name="Fu J."/>
            <person name="Hansberg W."/>
            <person name="Kim J.-M."/>
            <person name="Kodira C.D."/>
            <person name="Koehrsen M.J."/>
            <person name="Liu B."/>
            <person name="Miranda-Saavedra D."/>
            <person name="O'Leary S."/>
            <person name="Ortiz-Castellanos L."/>
            <person name="Poulter R."/>
            <person name="Rodriguez-Romero J."/>
            <person name="Ruiz-Herrera J."/>
            <person name="Shen Y.-Q."/>
            <person name="Zeng Q."/>
            <person name="Galagan J."/>
            <person name="Birren B.W."/>
            <person name="Cuomo C.A."/>
            <person name="Wickes B.L."/>
        </authorList>
    </citation>
    <scope>NUCLEOTIDE SEQUENCE [LARGE SCALE GENOMIC DNA]</scope>
    <source>
        <strain evidence="3">RA 99-880 / ATCC MYA-4621 / FGSC 9543 / NRRL 43880</strain>
    </source>
</reference>
<evidence type="ECO:0000313" key="2">
    <source>
        <dbReference type="EMBL" id="EIE79580.1"/>
    </source>
</evidence>
<protein>
    <submittedName>
        <fullName evidence="2">Uncharacterized protein</fullName>
    </submittedName>
</protein>